<gene>
    <name evidence="2" type="ORF">MTR67_046811</name>
</gene>
<dbReference type="Proteomes" id="UP001234989">
    <property type="component" value="Chromosome 11"/>
</dbReference>
<sequence length="151" mass="16336">MAHCWGCLRYQPSSLCQDCIVSNAFDTLNNPPNVLNQCMDNLGTRSTVTLMLRTTLMELDEANRAEYIHNLLQNPPGKGLLSCLSGAMTWFICTSVQVAANVMPSNGTSSQAVSIIEIPSTSHGFDPTYLPSHTHTPSLSDGSDPDYLGSN</sequence>
<evidence type="ECO:0000256" key="1">
    <source>
        <dbReference type="SAM" id="MobiDB-lite"/>
    </source>
</evidence>
<organism evidence="2 3">
    <name type="scientific">Solanum verrucosum</name>
    <dbReference type="NCBI Taxonomy" id="315347"/>
    <lineage>
        <taxon>Eukaryota</taxon>
        <taxon>Viridiplantae</taxon>
        <taxon>Streptophyta</taxon>
        <taxon>Embryophyta</taxon>
        <taxon>Tracheophyta</taxon>
        <taxon>Spermatophyta</taxon>
        <taxon>Magnoliopsida</taxon>
        <taxon>eudicotyledons</taxon>
        <taxon>Gunneridae</taxon>
        <taxon>Pentapetalae</taxon>
        <taxon>asterids</taxon>
        <taxon>lamiids</taxon>
        <taxon>Solanales</taxon>
        <taxon>Solanaceae</taxon>
        <taxon>Solanoideae</taxon>
        <taxon>Solaneae</taxon>
        <taxon>Solanum</taxon>
    </lineage>
</organism>
<protein>
    <submittedName>
        <fullName evidence="2">Uncharacterized protein</fullName>
    </submittedName>
</protein>
<feature type="compositionally biased region" description="Polar residues" evidence="1">
    <location>
        <begin position="131"/>
        <end position="141"/>
    </location>
</feature>
<evidence type="ECO:0000313" key="2">
    <source>
        <dbReference type="EMBL" id="WMV53426.1"/>
    </source>
</evidence>
<name>A0AAF0UYM2_SOLVR</name>
<keyword evidence="3" id="KW-1185">Reference proteome</keyword>
<evidence type="ECO:0000313" key="3">
    <source>
        <dbReference type="Proteomes" id="UP001234989"/>
    </source>
</evidence>
<feature type="region of interest" description="Disordered" evidence="1">
    <location>
        <begin position="126"/>
        <end position="151"/>
    </location>
</feature>
<accession>A0AAF0UYM2</accession>
<dbReference type="AlphaFoldDB" id="A0AAF0UYM2"/>
<proteinExistence type="predicted"/>
<dbReference type="EMBL" id="CP133622">
    <property type="protein sequence ID" value="WMV53426.1"/>
    <property type="molecule type" value="Genomic_DNA"/>
</dbReference>
<reference evidence="2" key="1">
    <citation type="submission" date="2023-08" db="EMBL/GenBank/DDBJ databases">
        <title>A de novo genome assembly of Solanum verrucosum Schlechtendal, a Mexican diploid species geographically isolated from the other diploid A-genome species in potato relatives.</title>
        <authorList>
            <person name="Hosaka K."/>
        </authorList>
    </citation>
    <scope>NUCLEOTIDE SEQUENCE</scope>
    <source>
        <tissue evidence="2">Young leaves</tissue>
    </source>
</reference>